<dbReference type="AlphaFoldDB" id="A0A1H6QH88"/>
<evidence type="ECO:0000256" key="6">
    <source>
        <dbReference type="HAMAP-Rule" id="MF_01930"/>
    </source>
</evidence>
<evidence type="ECO:0000256" key="5">
    <source>
        <dbReference type="ARBA" id="ARBA00047664"/>
    </source>
</evidence>
<evidence type="ECO:0000256" key="2">
    <source>
        <dbReference type="ARBA" id="ARBA00022679"/>
    </source>
</evidence>
<evidence type="ECO:0000256" key="4">
    <source>
        <dbReference type="ARBA" id="ARBA00038440"/>
    </source>
</evidence>
<comment type="function">
    <text evidence="6">Catalyzes the transfer of a formyl group from 10-formyltetrahydrofolate to 5-phospho-ribosyl-glycinamide (GAR), producing 5-phospho-ribosyl-N-formylglycinamide (FGAR) and tetrahydrofolate.</text>
</comment>
<keyword evidence="2 6" id="KW-0808">Transferase</keyword>
<evidence type="ECO:0000256" key="3">
    <source>
        <dbReference type="ARBA" id="ARBA00022755"/>
    </source>
</evidence>
<dbReference type="GO" id="GO:0005829">
    <property type="term" value="C:cytosol"/>
    <property type="evidence" value="ECO:0007669"/>
    <property type="project" value="TreeGrafter"/>
</dbReference>
<accession>A0A1H6QH88</accession>
<feature type="binding site" evidence="6">
    <location>
        <begin position="26"/>
        <end position="28"/>
    </location>
    <ligand>
        <name>N(1)-(5-phospho-beta-D-ribosyl)glycinamide</name>
        <dbReference type="ChEBI" id="CHEBI:143788"/>
    </ligand>
</feature>
<gene>
    <name evidence="6" type="primary">purN</name>
    <name evidence="8" type="ORF">SAMN05421831_101166</name>
</gene>
<dbReference type="HAMAP" id="MF_01930">
    <property type="entry name" value="PurN"/>
    <property type="match status" value="1"/>
</dbReference>
<protein>
    <recommendedName>
        <fullName evidence="6">Phosphoribosylglycinamide formyltransferase</fullName>
        <ecNumber evidence="6">2.1.2.2</ecNumber>
    </recommendedName>
    <alternativeName>
        <fullName evidence="6">5'-phosphoribosylglycinamide transformylase</fullName>
    </alternativeName>
    <alternativeName>
        <fullName evidence="6">GAR transformylase</fullName>
        <shortName evidence="6">GART</shortName>
    </alternativeName>
</protein>
<comment type="pathway">
    <text evidence="1 6">Purine metabolism; IMP biosynthesis via de novo pathway; N(2)-formyl-N(1)-(5-phospho-D-ribosyl)glycinamide from N(1)-(5-phospho-D-ribosyl)glycinamide (10-formyl THF route): step 1/1.</text>
</comment>
<evidence type="ECO:0000313" key="8">
    <source>
        <dbReference type="EMBL" id="SEI38595.1"/>
    </source>
</evidence>
<dbReference type="Pfam" id="PF00551">
    <property type="entry name" value="Formyl_trans_N"/>
    <property type="match status" value="1"/>
</dbReference>
<comment type="catalytic activity">
    <reaction evidence="5 6">
        <text>N(1)-(5-phospho-beta-D-ribosyl)glycinamide + (6R)-10-formyltetrahydrofolate = N(2)-formyl-N(1)-(5-phospho-beta-D-ribosyl)glycinamide + (6S)-5,6,7,8-tetrahydrofolate + H(+)</text>
        <dbReference type="Rhea" id="RHEA:15053"/>
        <dbReference type="ChEBI" id="CHEBI:15378"/>
        <dbReference type="ChEBI" id="CHEBI:57453"/>
        <dbReference type="ChEBI" id="CHEBI:143788"/>
        <dbReference type="ChEBI" id="CHEBI:147286"/>
        <dbReference type="ChEBI" id="CHEBI:195366"/>
        <dbReference type="EC" id="2.1.2.2"/>
    </reaction>
</comment>
<dbReference type="Gene3D" id="3.40.50.170">
    <property type="entry name" value="Formyl transferase, N-terminal domain"/>
    <property type="match status" value="1"/>
</dbReference>
<dbReference type="PANTHER" id="PTHR43369">
    <property type="entry name" value="PHOSPHORIBOSYLGLYCINAMIDE FORMYLTRANSFERASE"/>
    <property type="match status" value="1"/>
</dbReference>
<comment type="similarity">
    <text evidence="4 6">Belongs to the GART family.</text>
</comment>
<feature type="active site" description="Proton donor" evidence="6">
    <location>
        <position position="124"/>
    </location>
</feature>
<feature type="binding site" evidence="6">
    <location>
        <position position="122"/>
    </location>
    <ligand>
        <name>(6R)-10-formyltetrahydrofolate</name>
        <dbReference type="ChEBI" id="CHEBI:195366"/>
    </ligand>
</feature>
<feature type="domain" description="Formyl transferase N-terminal" evidence="7">
    <location>
        <begin position="17"/>
        <end position="196"/>
    </location>
</feature>
<dbReference type="UniPathway" id="UPA00074">
    <property type="reaction ID" value="UER00126"/>
</dbReference>
<sequence>MIDSDDLQAAVPASKGRIVVLISGSGSNLQALLDAQHTDEGLEGEIVAVMSNRAQAYGLERARQAGVATQILDHTQYASREAFDQALIHAIDTYQADLVVLAGFMRILTPQFVLHYYGRLLNIHPSLLPKYQGLHTHQRALDAGDSEHGASVHFVTEELDGGPVILQARVAIEAQDDAHTLAQRVLEQEHVIYPIAVRWFMQGRLQLLAQVPCLDGQALPLGGVCLNG</sequence>
<dbReference type="EMBL" id="FNYH01000001">
    <property type="protein sequence ID" value="SEI38595.1"/>
    <property type="molecule type" value="Genomic_DNA"/>
</dbReference>
<dbReference type="GO" id="GO:0006189">
    <property type="term" value="P:'de novo' IMP biosynthetic process"/>
    <property type="evidence" value="ECO:0007669"/>
    <property type="project" value="UniProtKB-UniRule"/>
</dbReference>
<dbReference type="SUPFAM" id="SSF53328">
    <property type="entry name" value="Formyltransferase"/>
    <property type="match status" value="1"/>
</dbReference>
<dbReference type="GO" id="GO:0004644">
    <property type="term" value="F:phosphoribosylglycinamide formyltransferase activity"/>
    <property type="evidence" value="ECO:0007669"/>
    <property type="project" value="UniProtKB-UniRule"/>
</dbReference>
<feature type="binding site" evidence="6">
    <location>
        <position position="80"/>
    </location>
    <ligand>
        <name>(6R)-10-formyltetrahydrofolate</name>
        <dbReference type="ChEBI" id="CHEBI:195366"/>
    </ligand>
</feature>
<reference evidence="9" key="1">
    <citation type="submission" date="2016-10" db="EMBL/GenBank/DDBJ databases">
        <authorList>
            <person name="Varghese N."/>
            <person name="Submissions S."/>
        </authorList>
    </citation>
    <scope>NUCLEOTIDE SEQUENCE [LARGE SCALE GENOMIC DNA]</scope>
    <source>
        <strain evidence="9">DSM 7165</strain>
    </source>
</reference>
<dbReference type="InterPro" id="IPR004607">
    <property type="entry name" value="GART"/>
</dbReference>
<dbReference type="STRING" id="64971.SAMN05421831_101166"/>
<organism evidence="8 9">
    <name type="scientific">Allopseudospirillum japonicum</name>
    <dbReference type="NCBI Taxonomy" id="64971"/>
    <lineage>
        <taxon>Bacteria</taxon>
        <taxon>Pseudomonadati</taxon>
        <taxon>Pseudomonadota</taxon>
        <taxon>Gammaproteobacteria</taxon>
        <taxon>Oceanospirillales</taxon>
        <taxon>Oceanospirillaceae</taxon>
        <taxon>Allopseudospirillum</taxon>
    </lineage>
</organism>
<feature type="site" description="Raises pKa of active site His" evidence="6">
    <location>
        <position position="160"/>
    </location>
</feature>
<keyword evidence="9" id="KW-1185">Reference proteome</keyword>
<dbReference type="PANTHER" id="PTHR43369:SF2">
    <property type="entry name" value="PHOSPHORIBOSYLGLYCINAMIDE FORMYLTRANSFERASE"/>
    <property type="match status" value="1"/>
</dbReference>
<evidence type="ECO:0000313" key="9">
    <source>
        <dbReference type="Proteomes" id="UP000242999"/>
    </source>
</evidence>
<keyword evidence="3 6" id="KW-0658">Purine biosynthesis</keyword>
<evidence type="ECO:0000259" key="7">
    <source>
        <dbReference type="Pfam" id="PF00551"/>
    </source>
</evidence>
<dbReference type="PROSITE" id="PS00373">
    <property type="entry name" value="GART"/>
    <property type="match status" value="1"/>
</dbReference>
<dbReference type="EC" id="2.1.2.2" evidence="6"/>
<dbReference type="Proteomes" id="UP000242999">
    <property type="component" value="Unassembled WGS sequence"/>
</dbReference>
<proteinExistence type="inferred from homology"/>
<feature type="binding site" evidence="6">
    <location>
        <begin position="105"/>
        <end position="108"/>
    </location>
    <ligand>
        <name>(6R)-10-formyltetrahydrofolate</name>
        <dbReference type="ChEBI" id="CHEBI:195366"/>
    </ligand>
</feature>
<dbReference type="RefSeq" id="WP_218138955.1">
    <property type="nucleotide sequence ID" value="NZ_FNYH01000001.1"/>
</dbReference>
<dbReference type="InterPro" id="IPR002376">
    <property type="entry name" value="Formyl_transf_N"/>
</dbReference>
<dbReference type="NCBIfam" id="TIGR00639">
    <property type="entry name" value="PurN"/>
    <property type="match status" value="1"/>
</dbReference>
<name>A0A1H6QH88_9GAMM</name>
<evidence type="ECO:0000256" key="1">
    <source>
        <dbReference type="ARBA" id="ARBA00005054"/>
    </source>
</evidence>
<dbReference type="InterPro" id="IPR001555">
    <property type="entry name" value="GART_AS"/>
</dbReference>
<dbReference type="CDD" id="cd08645">
    <property type="entry name" value="FMT_core_GART"/>
    <property type="match status" value="1"/>
</dbReference>
<dbReference type="InterPro" id="IPR036477">
    <property type="entry name" value="Formyl_transf_N_sf"/>
</dbReference>